<organism evidence="7 8">
    <name type="scientific">Phenylobacterium haematophilum</name>
    <dbReference type="NCBI Taxonomy" id="98513"/>
    <lineage>
        <taxon>Bacteria</taxon>
        <taxon>Pseudomonadati</taxon>
        <taxon>Pseudomonadota</taxon>
        <taxon>Alphaproteobacteria</taxon>
        <taxon>Caulobacterales</taxon>
        <taxon>Caulobacteraceae</taxon>
        <taxon>Phenylobacterium</taxon>
    </lineage>
</organism>
<dbReference type="SUPFAM" id="SSF103473">
    <property type="entry name" value="MFS general substrate transporter"/>
    <property type="match status" value="1"/>
</dbReference>
<dbReference type="InterPro" id="IPR036259">
    <property type="entry name" value="MFS_trans_sf"/>
</dbReference>
<keyword evidence="3 5" id="KW-1133">Transmembrane helix</keyword>
<dbReference type="PROSITE" id="PS50850">
    <property type="entry name" value="MFS"/>
    <property type="match status" value="1"/>
</dbReference>
<dbReference type="InterPro" id="IPR011701">
    <property type="entry name" value="MFS"/>
</dbReference>
<name>A0A840A273_9CAUL</name>
<feature type="transmembrane region" description="Helical" evidence="5">
    <location>
        <begin position="169"/>
        <end position="189"/>
    </location>
</feature>
<feature type="transmembrane region" description="Helical" evidence="5">
    <location>
        <begin position="305"/>
        <end position="328"/>
    </location>
</feature>
<evidence type="ECO:0000313" key="7">
    <source>
        <dbReference type="EMBL" id="MBB3891542.1"/>
    </source>
</evidence>
<feature type="transmembrane region" description="Helical" evidence="5">
    <location>
        <begin position="50"/>
        <end position="72"/>
    </location>
</feature>
<dbReference type="AlphaFoldDB" id="A0A840A273"/>
<dbReference type="GO" id="GO:0046943">
    <property type="term" value="F:carboxylic acid transmembrane transporter activity"/>
    <property type="evidence" value="ECO:0007669"/>
    <property type="project" value="TreeGrafter"/>
</dbReference>
<keyword evidence="2 5" id="KW-0812">Transmembrane</keyword>
<comment type="subcellular location">
    <subcellularLocation>
        <location evidence="1">Membrane</location>
        <topology evidence="1">Multi-pass membrane protein</topology>
    </subcellularLocation>
</comment>
<dbReference type="Gene3D" id="1.20.1250.20">
    <property type="entry name" value="MFS general substrate transporter like domains"/>
    <property type="match status" value="2"/>
</dbReference>
<dbReference type="InterPro" id="IPR020846">
    <property type="entry name" value="MFS_dom"/>
</dbReference>
<feature type="transmembrane region" description="Helical" evidence="5">
    <location>
        <begin position="105"/>
        <end position="124"/>
    </location>
</feature>
<dbReference type="Proteomes" id="UP000530564">
    <property type="component" value="Unassembled WGS sequence"/>
</dbReference>
<evidence type="ECO:0000256" key="2">
    <source>
        <dbReference type="ARBA" id="ARBA00022692"/>
    </source>
</evidence>
<dbReference type="PANTHER" id="PTHR23508:SF10">
    <property type="entry name" value="CARBOXYLIC ACID TRANSPORTER PROTEIN HOMOLOG"/>
    <property type="match status" value="1"/>
</dbReference>
<dbReference type="RefSeq" id="WP_183772616.1">
    <property type="nucleotide sequence ID" value="NZ_JACIDK010000003.1"/>
</dbReference>
<dbReference type="Pfam" id="PF07690">
    <property type="entry name" value="MFS_1"/>
    <property type="match status" value="1"/>
</dbReference>
<feature type="transmembrane region" description="Helical" evidence="5">
    <location>
        <begin position="136"/>
        <end position="157"/>
    </location>
</feature>
<feature type="transmembrane region" description="Helical" evidence="5">
    <location>
        <begin position="215"/>
        <end position="236"/>
    </location>
</feature>
<keyword evidence="8" id="KW-1185">Reference proteome</keyword>
<dbReference type="PROSITE" id="PS00216">
    <property type="entry name" value="SUGAR_TRANSPORT_1"/>
    <property type="match status" value="1"/>
</dbReference>
<dbReference type="EMBL" id="JACIDK010000003">
    <property type="protein sequence ID" value="MBB3891542.1"/>
    <property type="molecule type" value="Genomic_DNA"/>
</dbReference>
<evidence type="ECO:0000256" key="5">
    <source>
        <dbReference type="SAM" id="Phobius"/>
    </source>
</evidence>
<accession>A0A840A273</accession>
<gene>
    <name evidence="7" type="ORF">GGQ61_002270</name>
</gene>
<feature type="domain" description="Major facilitator superfamily (MFS) profile" evidence="6">
    <location>
        <begin position="14"/>
        <end position="396"/>
    </location>
</feature>
<dbReference type="PANTHER" id="PTHR23508">
    <property type="entry name" value="CARBOXYLIC ACID TRANSPORTER PROTEIN HOMOLOG"/>
    <property type="match status" value="1"/>
</dbReference>
<evidence type="ECO:0000256" key="1">
    <source>
        <dbReference type="ARBA" id="ARBA00004141"/>
    </source>
</evidence>
<keyword evidence="4 5" id="KW-0472">Membrane</keyword>
<evidence type="ECO:0000256" key="4">
    <source>
        <dbReference type="ARBA" id="ARBA00023136"/>
    </source>
</evidence>
<feature type="transmembrane region" description="Helical" evidence="5">
    <location>
        <begin position="256"/>
        <end position="275"/>
    </location>
</feature>
<dbReference type="GO" id="GO:0005886">
    <property type="term" value="C:plasma membrane"/>
    <property type="evidence" value="ECO:0007669"/>
    <property type="project" value="TreeGrafter"/>
</dbReference>
<proteinExistence type="predicted"/>
<feature type="transmembrane region" description="Helical" evidence="5">
    <location>
        <begin position="282"/>
        <end position="299"/>
    </location>
</feature>
<sequence length="401" mass="40711">MTGSSTRTVSPGLIVAICFGIAALEGYDIQAFGVAAPHMAPDLGLGPSQLGWAGSAAMIGLVIGALFGGWAADRYGRRPVLLGSVALFGLFSLATAMATNFETLTLARLATGLGFGGAMPNLIAIATEISPPNRRALTTTSMFCGLPVGGALVALAAQVGEAGGVDWRMLFMIGGALPLMLVPVVYFLLPETRPAREGDGAPPEMLTGLFGGGRGLATILIWTVFALDLLVTYLLLNWLPLLVVAKGFSPAEGAAAAFALNLAAVVGSLVLGWAADKVGYRWLLIAVFAGLAAALYALAEATGLPMILAASAAAGFTVIGGLYVLYALAPNYYPPQFRAAGAGASVAAGRLGSIVGPLIAGHLRAVGYGPGEVLSALAPAAAVTMAAVFVLTTYAKPYRDD</sequence>
<evidence type="ECO:0000259" key="6">
    <source>
        <dbReference type="PROSITE" id="PS50850"/>
    </source>
</evidence>
<feature type="transmembrane region" description="Helical" evidence="5">
    <location>
        <begin position="340"/>
        <end position="361"/>
    </location>
</feature>
<feature type="transmembrane region" description="Helical" evidence="5">
    <location>
        <begin position="79"/>
        <end position="99"/>
    </location>
</feature>
<feature type="transmembrane region" description="Helical" evidence="5">
    <location>
        <begin position="373"/>
        <end position="395"/>
    </location>
</feature>
<reference evidence="7 8" key="1">
    <citation type="submission" date="2020-08" db="EMBL/GenBank/DDBJ databases">
        <title>Genomic Encyclopedia of Type Strains, Phase IV (KMG-IV): sequencing the most valuable type-strain genomes for metagenomic binning, comparative biology and taxonomic classification.</title>
        <authorList>
            <person name="Goeker M."/>
        </authorList>
    </citation>
    <scope>NUCLEOTIDE SEQUENCE [LARGE SCALE GENOMIC DNA]</scope>
    <source>
        <strain evidence="7 8">DSM 21793</strain>
    </source>
</reference>
<evidence type="ECO:0000313" key="8">
    <source>
        <dbReference type="Proteomes" id="UP000530564"/>
    </source>
</evidence>
<protein>
    <submittedName>
        <fullName evidence="7">AAHS family 3-hydroxyphenylpropionic acid transporter</fullName>
    </submittedName>
</protein>
<dbReference type="InterPro" id="IPR005829">
    <property type="entry name" value="Sugar_transporter_CS"/>
</dbReference>
<evidence type="ECO:0000256" key="3">
    <source>
        <dbReference type="ARBA" id="ARBA00022989"/>
    </source>
</evidence>
<comment type="caution">
    <text evidence="7">The sequence shown here is derived from an EMBL/GenBank/DDBJ whole genome shotgun (WGS) entry which is preliminary data.</text>
</comment>